<comment type="caution">
    <text evidence="2">The sequence shown here is derived from an EMBL/GenBank/DDBJ whole genome shotgun (WGS) entry which is preliminary data.</text>
</comment>
<evidence type="ECO:0000313" key="3">
    <source>
        <dbReference type="Proteomes" id="UP000265520"/>
    </source>
</evidence>
<dbReference type="Proteomes" id="UP000265520">
    <property type="component" value="Unassembled WGS sequence"/>
</dbReference>
<evidence type="ECO:0000256" key="1">
    <source>
        <dbReference type="SAM" id="MobiDB-lite"/>
    </source>
</evidence>
<reference evidence="2 3" key="1">
    <citation type="journal article" date="2018" name="Front. Plant Sci.">
        <title>Red Clover (Trifolium pratense) and Zigzag Clover (T. medium) - A Picture of Genomic Similarities and Differences.</title>
        <authorList>
            <person name="Dluhosova J."/>
            <person name="Istvanek J."/>
            <person name="Nedelnik J."/>
            <person name="Repkova J."/>
        </authorList>
    </citation>
    <scope>NUCLEOTIDE SEQUENCE [LARGE SCALE GENOMIC DNA]</scope>
    <source>
        <strain evidence="3">cv. 10/8</strain>
        <tissue evidence="2">Leaf</tissue>
    </source>
</reference>
<protein>
    <submittedName>
        <fullName evidence="2">Uncharacterized protein</fullName>
    </submittedName>
</protein>
<feature type="non-terminal residue" evidence="2">
    <location>
        <position position="21"/>
    </location>
</feature>
<proteinExistence type="predicted"/>
<organism evidence="2 3">
    <name type="scientific">Trifolium medium</name>
    <dbReference type="NCBI Taxonomy" id="97028"/>
    <lineage>
        <taxon>Eukaryota</taxon>
        <taxon>Viridiplantae</taxon>
        <taxon>Streptophyta</taxon>
        <taxon>Embryophyta</taxon>
        <taxon>Tracheophyta</taxon>
        <taxon>Spermatophyta</taxon>
        <taxon>Magnoliopsida</taxon>
        <taxon>eudicotyledons</taxon>
        <taxon>Gunneridae</taxon>
        <taxon>Pentapetalae</taxon>
        <taxon>rosids</taxon>
        <taxon>fabids</taxon>
        <taxon>Fabales</taxon>
        <taxon>Fabaceae</taxon>
        <taxon>Papilionoideae</taxon>
        <taxon>50 kb inversion clade</taxon>
        <taxon>NPAAA clade</taxon>
        <taxon>Hologalegina</taxon>
        <taxon>IRL clade</taxon>
        <taxon>Trifolieae</taxon>
        <taxon>Trifolium</taxon>
    </lineage>
</organism>
<feature type="region of interest" description="Disordered" evidence="1">
    <location>
        <begin position="1"/>
        <end position="21"/>
    </location>
</feature>
<evidence type="ECO:0000313" key="2">
    <source>
        <dbReference type="EMBL" id="MCI73794.1"/>
    </source>
</evidence>
<keyword evidence="3" id="KW-1185">Reference proteome</keyword>
<dbReference type="EMBL" id="LXQA010846637">
    <property type="protein sequence ID" value="MCI73794.1"/>
    <property type="molecule type" value="Genomic_DNA"/>
</dbReference>
<sequence length="21" mass="2350">MRGSSRGEGTLRRPRPPLIRG</sequence>
<name>A0A392UMB6_9FABA</name>
<accession>A0A392UMB6</accession>
<dbReference type="AlphaFoldDB" id="A0A392UMB6"/>